<dbReference type="SUPFAM" id="SSF48056">
    <property type="entry name" value="Di-copper centre-containing domain"/>
    <property type="match status" value="1"/>
</dbReference>
<dbReference type="PROSITE" id="PS00497">
    <property type="entry name" value="TYROSINASE_1"/>
    <property type="match status" value="1"/>
</dbReference>
<reference evidence="10 11" key="1">
    <citation type="submission" date="2023-08" db="EMBL/GenBank/DDBJ databases">
        <authorList>
            <person name="Palmer J.M."/>
        </authorList>
    </citation>
    <scope>NUCLEOTIDE SEQUENCE [LARGE SCALE GENOMIC DNA]</scope>
    <source>
        <strain evidence="10 11">TWF481</strain>
    </source>
</reference>
<comment type="catalytic activity">
    <reaction evidence="6">
        <text>2 L-dopa + O2 = 2 L-dopaquinone + 2 H2O</text>
        <dbReference type="Rhea" id="RHEA:34287"/>
        <dbReference type="ChEBI" id="CHEBI:15377"/>
        <dbReference type="ChEBI" id="CHEBI:15379"/>
        <dbReference type="ChEBI" id="CHEBI:57504"/>
        <dbReference type="ChEBI" id="CHEBI:57924"/>
        <dbReference type="EC" id="1.14.18.1"/>
    </reaction>
</comment>
<organism evidence="10 11">
    <name type="scientific">Arthrobotrys musiformis</name>
    <dbReference type="NCBI Taxonomy" id="47236"/>
    <lineage>
        <taxon>Eukaryota</taxon>
        <taxon>Fungi</taxon>
        <taxon>Dikarya</taxon>
        <taxon>Ascomycota</taxon>
        <taxon>Pezizomycotina</taxon>
        <taxon>Orbiliomycetes</taxon>
        <taxon>Orbiliales</taxon>
        <taxon>Orbiliaceae</taxon>
        <taxon>Arthrobotrys</taxon>
    </lineage>
</organism>
<evidence type="ECO:0000256" key="6">
    <source>
        <dbReference type="ARBA" id="ARBA00048233"/>
    </source>
</evidence>
<keyword evidence="3" id="KW-0479">Metal-binding</keyword>
<evidence type="ECO:0000259" key="8">
    <source>
        <dbReference type="PROSITE" id="PS00497"/>
    </source>
</evidence>
<dbReference type="EMBL" id="JAVHJL010000008">
    <property type="protein sequence ID" value="KAK6498903.1"/>
    <property type="molecule type" value="Genomic_DNA"/>
</dbReference>
<dbReference type="EC" id="1.14.18.1" evidence="2"/>
<dbReference type="PANTHER" id="PTHR11474">
    <property type="entry name" value="TYROSINASE FAMILY MEMBER"/>
    <property type="match status" value="1"/>
</dbReference>
<feature type="domain" description="Tyrosinase copper-binding" evidence="8">
    <location>
        <begin position="170"/>
        <end position="187"/>
    </location>
</feature>
<evidence type="ECO:0000259" key="9">
    <source>
        <dbReference type="PROSITE" id="PS00498"/>
    </source>
</evidence>
<dbReference type="AlphaFoldDB" id="A0AAV9W0J7"/>
<evidence type="ECO:0000256" key="1">
    <source>
        <dbReference type="ARBA" id="ARBA00009928"/>
    </source>
</evidence>
<dbReference type="PRINTS" id="PR00092">
    <property type="entry name" value="TYROSINASE"/>
</dbReference>
<proteinExistence type="inferred from homology"/>
<protein>
    <recommendedName>
        <fullName evidence="2">tyrosinase</fullName>
        <ecNumber evidence="2">1.14.18.1</ecNumber>
    </recommendedName>
</protein>
<feature type="domain" description="Tyrosinase copper-binding" evidence="9">
    <location>
        <begin position="358"/>
        <end position="369"/>
    </location>
</feature>
<evidence type="ECO:0000256" key="3">
    <source>
        <dbReference type="ARBA" id="ARBA00022723"/>
    </source>
</evidence>
<keyword evidence="11" id="KW-1185">Reference proteome</keyword>
<name>A0AAV9W0J7_9PEZI</name>
<dbReference type="InterPro" id="IPR002227">
    <property type="entry name" value="Tyrosinase_Cu-bd"/>
</dbReference>
<dbReference type="InterPro" id="IPR008922">
    <property type="entry name" value="Di-copper_centre_dom_sf"/>
</dbReference>
<dbReference type="Proteomes" id="UP001370758">
    <property type="component" value="Unassembled WGS sequence"/>
</dbReference>
<dbReference type="Pfam" id="PF00264">
    <property type="entry name" value="Tyrosinase"/>
    <property type="match status" value="1"/>
</dbReference>
<dbReference type="Gene3D" id="1.10.1280.10">
    <property type="entry name" value="Di-copper center containing domain from catechol oxidase"/>
    <property type="match status" value="1"/>
</dbReference>
<dbReference type="PANTHER" id="PTHR11474:SF76">
    <property type="entry name" value="SHKT DOMAIN-CONTAINING PROTEIN"/>
    <property type="match status" value="1"/>
</dbReference>
<sequence length="612" mass="70540">MTGPTWKKNILPELFQYPDWIKDKDEAERKAAGWVKAMKEYQIDLSNYESVCEWSETIYYHLASGNMPPSQPFPDEACEKFRLWINQGLRKKSCDPIEPRKIQIPNTRLDPDRCMPRLTARKDILSLSQEELDHYRMQLDDVLKAQQVKDGDDISPWQKIGYLHSNWCLHYQQAFLPWHRANLLYVEKLIGCRIPYWNWYAKSTDSGSPEFGIPKAFLEDEYIHPKSGERRKNPLKFACAKDGQSKTTKSLQEPTEHIRRFPWIDNPLLPEYEGWMKHMSLFHEQTKNALDRCTFSVPQQRSKPWANIPAFNIPVGDDEYKRSRESDYTFDNLFEQAHDNYHGFVGPDMSDNAFTAFDPIFYSLHSNIDRIFDMYLTARPPTEFSSNFPLEPFKGPLASTITEGNPLKYIYTTLGDMVKPTRALGYFYEGPQHQDYYKPSSVSKFKTGKLGNNAYATTDTWEAASSMVGSDKYDKIRALVEFDGVRCTDASYTIDVFISDSEGFTPPTGQIDVGQKEYVGRMTRITMGEGTDKGRCVKQGIRRVIFVAPEKLDGFQKDKVRAYQVVKDMDENTVVPEEVYSKLPGFVGKLVWGVQQEDIVLPPAAAKEPTKE</sequence>
<gene>
    <name evidence="10" type="ORF">TWF481_011473</name>
</gene>
<dbReference type="GO" id="GO:0042438">
    <property type="term" value="P:melanin biosynthetic process"/>
    <property type="evidence" value="ECO:0007669"/>
    <property type="project" value="UniProtKB-KW"/>
</dbReference>
<comment type="caution">
    <text evidence="10">The sequence shown here is derived from an EMBL/GenBank/DDBJ whole genome shotgun (WGS) entry which is preliminary data.</text>
</comment>
<evidence type="ECO:0000256" key="4">
    <source>
        <dbReference type="ARBA" id="ARBA00023008"/>
    </source>
</evidence>
<dbReference type="PROSITE" id="PS00498">
    <property type="entry name" value="TYROSINASE_2"/>
    <property type="match status" value="1"/>
</dbReference>
<keyword evidence="5" id="KW-0470">Melanin biosynthesis</keyword>
<dbReference type="GO" id="GO:0004503">
    <property type="term" value="F:tyrosinase activity"/>
    <property type="evidence" value="ECO:0007669"/>
    <property type="project" value="UniProtKB-EC"/>
</dbReference>
<accession>A0AAV9W0J7</accession>
<comment type="catalytic activity">
    <reaction evidence="7">
        <text>L-tyrosine + O2 = L-dopaquinone + H2O</text>
        <dbReference type="Rhea" id="RHEA:18117"/>
        <dbReference type="ChEBI" id="CHEBI:15377"/>
        <dbReference type="ChEBI" id="CHEBI:15379"/>
        <dbReference type="ChEBI" id="CHEBI:57924"/>
        <dbReference type="ChEBI" id="CHEBI:58315"/>
        <dbReference type="EC" id="1.14.18.1"/>
    </reaction>
</comment>
<keyword evidence="4" id="KW-0186">Copper</keyword>
<comment type="similarity">
    <text evidence="1">Belongs to the tyrosinase family.</text>
</comment>
<evidence type="ECO:0000256" key="2">
    <source>
        <dbReference type="ARBA" id="ARBA00011906"/>
    </source>
</evidence>
<evidence type="ECO:0000256" key="7">
    <source>
        <dbReference type="ARBA" id="ARBA00048881"/>
    </source>
</evidence>
<dbReference type="GO" id="GO:0046872">
    <property type="term" value="F:metal ion binding"/>
    <property type="evidence" value="ECO:0007669"/>
    <property type="project" value="UniProtKB-KW"/>
</dbReference>
<evidence type="ECO:0000256" key="5">
    <source>
        <dbReference type="ARBA" id="ARBA00023101"/>
    </source>
</evidence>
<evidence type="ECO:0000313" key="11">
    <source>
        <dbReference type="Proteomes" id="UP001370758"/>
    </source>
</evidence>
<dbReference type="InterPro" id="IPR050316">
    <property type="entry name" value="Tyrosinase/Hemocyanin"/>
</dbReference>
<evidence type="ECO:0000313" key="10">
    <source>
        <dbReference type="EMBL" id="KAK6498903.1"/>
    </source>
</evidence>